<dbReference type="Proteomes" id="UP000192513">
    <property type="component" value="Unassembled WGS sequence"/>
</dbReference>
<keyword evidence="3" id="KW-1185">Reference proteome</keyword>
<feature type="chain" id="PRO_5012191019" description="Secreted protein" evidence="1">
    <location>
        <begin position="28"/>
        <end position="138"/>
    </location>
</feature>
<accession>A0A1X0IB01</accession>
<protein>
    <recommendedName>
        <fullName evidence="4">Secreted protein</fullName>
    </recommendedName>
</protein>
<dbReference type="EMBL" id="MVIE01000013">
    <property type="protein sequence ID" value="ORB41030.1"/>
    <property type="molecule type" value="Genomic_DNA"/>
</dbReference>
<evidence type="ECO:0000313" key="2">
    <source>
        <dbReference type="EMBL" id="ORB41030.1"/>
    </source>
</evidence>
<reference evidence="2 3" key="1">
    <citation type="submission" date="2017-02" db="EMBL/GenBank/DDBJ databases">
        <title>The new phylogeny of genus Mycobacterium.</title>
        <authorList>
            <person name="Tortoli E."/>
            <person name="Trovato A."/>
            <person name="Cirillo D.M."/>
        </authorList>
    </citation>
    <scope>NUCLEOTIDE SEQUENCE [LARGE SCALE GENOMIC DNA]</scope>
    <source>
        <strain evidence="2 3">DSM 45000</strain>
    </source>
</reference>
<keyword evidence="1" id="KW-0732">Signal</keyword>
<dbReference type="AlphaFoldDB" id="A0A1X0IB01"/>
<dbReference type="RefSeq" id="WP_142274961.1">
    <property type="nucleotide sequence ID" value="NZ_AP022619.1"/>
</dbReference>
<proteinExistence type="predicted"/>
<evidence type="ECO:0000313" key="3">
    <source>
        <dbReference type="Proteomes" id="UP000192513"/>
    </source>
</evidence>
<evidence type="ECO:0008006" key="4">
    <source>
        <dbReference type="Google" id="ProtNLM"/>
    </source>
</evidence>
<organism evidence="2 3">
    <name type="scientific">Mycobacterium paraseoulense</name>
    <dbReference type="NCBI Taxonomy" id="590652"/>
    <lineage>
        <taxon>Bacteria</taxon>
        <taxon>Bacillati</taxon>
        <taxon>Actinomycetota</taxon>
        <taxon>Actinomycetes</taxon>
        <taxon>Mycobacteriales</taxon>
        <taxon>Mycobacteriaceae</taxon>
        <taxon>Mycobacterium</taxon>
    </lineage>
</organism>
<evidence type="ECO:0000256" key="1">
    <source>
        <dbReference type="SAM" id="SignalP"/>
    </source>
</evidence>
<dbReference type="OrthoDB" id="4730647at2"/>
<gene>
    <name evidence="2" type="ORF">BST39_12515</name>
</gene>
<comment type="caution">
    <text evidence="2">The sequence shown here is derived from an EMBL/GenBank/DDBJ whole genome shotgun (WGS) entry which is preliminary data.</text>
</comment>
<name>A0A1X0IB01_9MYCO</name>
<feature type="signal peptide" evidence="1">
    <location>
        <begin position="1"/>
        <end position="27"/>
    </location>
</feature>
<sequence>MISYLAVLRALPVIALVAVCSAGVSHASPSDGDETGQCSFVLSAPEVVEWSGANSVMVTMHPGPCTMEAFPNSMVVCLSIAGDGSPAQCASNSGPSTVSVYYAYRPGATYVVKGQGCASTVTPPYTLCQNFGPSQTPM</sequence>